<reference evidence="11" key="2">
    <citation type="submission" date="2025-08" db="UniProtKB">
        <authorList>
            <consortium name="Ensembl"/>
        </authorList>
    </citation>
    <scope>IDENTIFICATION</scope>
</reference>
<evidence type="ECO:0000256" key="4">
    <source>
        <dbReference type="ARBA" id="ARBA00022553"/>
    </source>
</evidence>
<evidence type="ECO:0000256" key="6">
    <source>
        <dbReference type="ARBA" id="ARBA00023069"/>
    </source>
</evidence>
<keyword evidence="4" id="KW-0597">Phosphoprotein</keyword>
<dbReference type="AlphaFoldDB" id="A0A8C3CGB5"/>
<dbReference type="PANTHER" id="PTHR21648:SF0">
    <property type="entry name" value="RADIAL SPOKE HEAD PROTEIN 3 HOMOLOG"/>
    <property type="match status" value="1"/>
</dbReference>
<evidence type="ECO:0000313" key="11">
    <source>
        <dbReference type="Ensembl" id="ENSCMMP00000019109.1"/>
    </source>
</evidence>
<dbReference type="PANTHER" id="PTHR21648">
    <property type="entry name" value="FLAGELLAR RADIAL SPOKE PROTEIN 3"/>
    <property type="match status" value="1"/>
</dbReference>
<evidence type="ECO:0000256" key="8">
    <source>
        <dbReference type="ARBA" id="ARBA00023273"/>
    </source>
</evidence>
<dbReference type="InterPro" id="IPR009290">
    <property type="entry name" value="Radial_spoke_3"/>
</dbReference>
<name>A0A8C3CGB5_CAIMO</name>
<evidence type="ECO:0000256" key="9">
    <source>
        <dbReference type="SAM" id="Coils"/>
    </source>
</evidence>
<feature type="coiled-coil region" evidence="9">
    <location>
        <begin position="329"/>
        <end position="356"/>
    </location>
</feature>
<feature type="region of interest" description="Disordered" evidence="10">
    <location>
        <begin position="13"/>
        <end position="95"/>
    </location>
</feature>
<evidence type="ECO:0000256" key="5">
    <source>
        <dbReference type="ARBA" id="ARBA00022846"/>
    </source>
</evidence>
<sequence>INETPRRVRRAFSAALQAAGTPTTPVRSSRLPPPGTAGPARPPPPAHPATSRPLKQLAHRQRTRSAARRFSSAVPKPALKPRNLSHFRGPPAALRPLGAARGRCLGDGCGGARPEAGGCPPCCPPRAGGLRPRPPSPTATAARPAPCPPAPSTGRRPRPPRSECQRAARPLPAGSRGLSASRSPPGSQGCASVTAGVVLLSSLQGEGARPLCQPHVRPEGGARQHVRPAGHPRELYLEEISDRTIEVDMECQTDAFLDRPPTPFFIPAKTGRDVATQIEEGELFDFDVEVEPILEVLVGKTMEQALLEVMEEEELAQLWAHQRAYAELRNAELAEVQRLEEQDRRYREEKERRKLQHMQMLQKQKETTEKIAAWAFAKRYLTDLIPSVFINLRESGFFYDPIERDIETEFLPWLMTEVEETLEKKVLGRMMLDCKLPNPGI</sequence>
<accession>A0A8C3CGB5</accession>
<feature type="compositionally biased region" description="Pro residues" evidence="10">
    <location>
        <begin position="31"/>
        <end position="47"/>
    </location>
</feature>
<keyword evidence="6" id="KW-0969">Cilium</keyword>
<protein>
    <recommendedName>
        <fullName evidence="13">Radial spoke head 3</fullName>
    </recommendedName>
</protein>
<keyword evidence="7" id="KW-0206">Cytoskeleton</keyword>
<proteinExistence type="inferred from homology"/>
<reference evidence="11" key="1">
    <citation type="submission" date="2018-09" db="EMBL/GenBank/DDBJ databases">
        <title>Common duck and Muscovy duck high density SNP chip.</title>
        <authorList>
            <person name="Vignal A."/>
            <person name="Thebault N."/>
            <person name="Warren W.C."/>
        </authorList>
    </citation>
    <scope>NUCLEOTIDE SEQUENCE [LARGE SCALE GENOMIC DNA]</scope>
</reference>
<keyword evidence="9" id="KW-0175">Coiled coil</keyword>
<dbReference type="GO" id="GO:0005929">
    <property type="term" value="C:cilium"/>
    <property type="evidence" value="ECO:0007669"/>
    <property type="project" value="TreeGrafter"/>
</dbReference>
<organism evidence="11 12">
    <name type="scientific">Cairina moschata</name>
    <name type="common">Muscovy duck</name>
    <dbReference type="NCBI Taxonomy" id="8855"/>
    <lineage>
        <taxon>Eukaryota</taxon>
        <taxon>Metazoa</taxon>
        <taxon>Chordata</taxon>
        <taxon>Craniata</taxon>
        <taxon>Vertebrata</taxon>
        <taxon>Euteleostomi</taxon>
        <taxon>Archelosauria</taxon>
        <taxon>Archosauria</taxon>
        <taxon>Dinosauria</taxon>
        <taxon>Saurischia</taxon>
        <taxon>Theropoda</taxon>
        <taxon>Coelurosauria</taxon>
        <taxon>Aves</taxon>
        <taxon>Neognathae</taxon>
        <taxon>Galloanserae</taxon>
        <taxon>Anseriformes</taxon>
        <taxon>Anatidae</taxon>
        <taxon>Anatinae</taxon>
        <taxon>Cairina</taxon>
    </lineage>
</organism>
<keyword evidence="5" id="KW-0282">Flagellum</keyword>
<evidence type="ECO:0000256" key="3">
    <source>
        <dbReference type="ARBA" id="ARBA00022490"/>
    </source>
</evidence>
<feature type="compositionally biased region" description="Polar residues" evidence="10">
    <location>
        <begin position="178"/>
        <end position="190"/>
    </location>
</feature>
<evidence type="ECO:0000256" key="7">
    <source>
        <dbReference type="ARBA" id="ARBA00023212"/>
    </source>
</evidence>
<feature type="region of interest" description="Disordered" evidence="10">
    <location>
        <begin position="130"/>
        <end position="190"/>
    </location>
</feature>
<comment type="similarity">
    <text evidence="2">Belongs to the flagellar radial spoke RSP3 family.</text>
</comment>
<evidence type="ECO:0000256" key="10">
    <source>
        <dbReference type="SAM" id="MobiDB-lite"/>
    </source>
</evidence>
<feature type="compositionally biased region" description="Basic residues" evidence="10">
    <location>
        <begin position="57"/>
        <end position="67"/>
    </location>
</feature>
<keyword evidence="12" id="KW-1185">Reference proteome</keyword>
<evidence type="ECO:0000313" key="12">
    <source>
        <dbReference type="Proteomes" id="UP000694556"/>
    </source>
</evidence>
<dbReference type="Proteomes" id="UP000694556">
    <property type="component" value="Chromosome 3"/>
</dbReference>
<reference evidence="11" key="3">
    <citation type="submission" date="2025-09" db="UniProtKB">
        <authorList>
            <consortium name="Ensembl"/>
        </authorList>
    </citation>
    <scope>IDENTIFICATION</scope>
</reference>
<keyword evidence="8" id="KW-0966">Cell projection</keyword>
<evidence type="ECO:0000256" key="2">
    <source>
        <dbReference type="ARBA" id="ARBA00006737"/>
    </source>
</evidence>
<dbReference type="Pfam" id="PF06098">
    <property type="entry name" value="Radial_spoke_3"/>
    <property type="match status" value="1"/>
</dbReference>
<dbReference type="Ensembl" id="ENSCMMT00000020985.1">
    <property type="protein sequence ID" value="ENSCMMP00000019109.1"/>
    <property type="gene ID" value="ENSCMMG00000012064.1"/>
</dbReference>
<evidence type="ECO:0008006" key="13">
    <source>
        <dbReference type="Google" id="ProtNLM"/>
    </source>
</evidence>
<keyword evidence="3" id="KW-0963">Cytoplasm</keyword>
<evidence type="ECO:0000256" key="1">
    <source>
        <dbReference type="ARBA" id="ARBA00004611"/>
    </source>
</evidence>
<comment type="subcellular location">
    <subcellularLocation>
        <location evidence="1">Cytoplasm</location>
        <location evidence="1">Cytoskeleton</location>
        <location evidence="1">Flagellum axoneme</location>
    </subcellularLocation>
</comment>